<feature type="transmembrane region" description="Helical" evidence="1">
    <location>
        <begin position="497"/>
        <end position="516"/>
    </location>
</feature>
<keyword evidence="1" id="KW-0472">Membrane</keyword>
<gene>
    <name evidence="2" type="ORF">BBD41_05490</name>
</gene>
<feature type="transmembrane region" description="Helical" evidence="1">
    <location>
        <begin position="209"/>
        <end position="229"/>
    </location>
</feature>
<feature type="transmembrane region" description="Helical" evidence="1">
    <location>
        <begin position="172"/>
        <end position="197"/>
    </location>
</feature>
<feature type="transmembrane region" description="Helical" evidence="1">
    <location>
        <begin position="457"/>
        <end position="476"/>
    </location>
</feature>
<feature type="transmembrane region" description="Helical" evidence="1">
    <location>
        <begin position="433"/>
        <end position="451"/>
    </location>
</feature>
<dbReference type="GeneID" id="48307682"/>
<dbReference type="RefSeq" id="WP_099476942.1">
    <property type="nucleotide sequence ID" value="NZ_CP016809.1"/>
</dbReference>
<evidence type="ECO:0000313" key="2">
    <source>
        <dbReference type="EMBL" id="ANY72088.1"/>
    </source>
</evidence>
<protein>
    <submittedName>
        <fullName evidence="2">Uncharacterized protein</fullName>
    </submittedName>
</protein>
<feature type="transmembrane region" description="Helical" evidence="1">
    <location>
        <begin position="270"/>
        <end position="290"/>
    </location>
</feature>
<keyword evidence="1" id="KW-0812">Transmembrane</keyword>
<feature type="transmembrane region" description="Helical" evidence="1">
    <location>
        <begin position="522"/>
        <end position="540"/>
    </location>
</feature>
<dbReference type="EMBL" id="CP016809">
    <property type="protein sequence ID" value="ANY72088.1"/>
    <property type="molecule type" value="Genomic_DNA"/>
</dbReference>
<keyword evidence="1" id="KW-1133">Transmembrane helix</keyword>
<dbReference type="AlphaFoldDB" id="A0A1B2DWH7"/>
<feature type="transmembrane region" description="Helical" evidence="1">
    <location>
        <begin position="352"/>
        <end position="371"/>
    </location>
</feature>
<feature type="transmembrane region" description="Helical" evidence="1">
    <location>
        <begin position="144"/>
        <end position="166"/>
    </location>
</feature>
<name>A0A1B2DWH7_9BACL</name>
<feature type="transmembrane region" description="Helical" evidence="1">
    <location>
        <begin position="90"/>
        <end position="118"/>
    </location>
</feature>
<feature type="transmembrane region" description="Helical" evidence="1">
    <location>
        <begin position="410"/>
        <end position="426"/>
    </location>
</feature>
<accession>A0A1B2DWH7</accession>
<sequence length="553" mass="62155">MLPPEPSFRTLLLLDKFKGILARMGADYEMLRRILQVKLLMDSRRVPIILSNTNRKDDDADKNLFIRSLWLYGLMGIVLAPFVYISDPNYMMAMSVVAAILMFFIMTSMISDFSSVLLDVRDRSILMTKPIDGRTVGLARSIHAGIYMLLLTASLSAASLVTGLLINGVMFFLIYLIELILMNLLILAVTTLVYLLLLKYWDGEKLKDLINYVQIGLSAVIAIGYQFVIRSFELVDFNISFTPAWWQLLLPPVWFAAPFAWLLGGEADPWIIALSLMAVAGPIVLLLIYLRYIPSFELFLEKLSHSDAGSGKERGRADRALARWFCRTREEQACFRLSASMMKSEREFKLKVYPSLGLSMILPYLFFFTALRGSSLAEIRSSSSFYVLYAMLVMIITTVMMLKYSGKPKAFWLFRAAPLPSLGPLYRGTLKAYAVKMFLPLFAVNAVIFLSLFGMRIVWDLVIILLTGLALIPVAAKAMLRTPPFARAFSVTQQKDGWIVLLSFPVLGGLGGLHYASSTIPFGAPAYILLLLIANGWLWTKMFTKAGRTTILE</sequence>
<evidence type="ECO:0000256" key="1">
    <source>
        <dbReference type="SAM" id="Phobius"/>
    </source>
</evidence>
<feature type="transmembrane region" description="Helical" evidence="1">
    <location>
        <begin position="383"/>
        <end position="404"/>
    </location>
</feature>
<feature type="transmembrane region" description="Helical" evidence="1">
    <location>
        <begin position="64"/>
        <end position="84"/>
    </location>
</feature>
<reference evidence="2" key="1">
    <citation type="submission" date="2016-08" db="EMBL/GenBank/DDBJ databases">
        <title>Complete Genome Seqeunce of Paenibacillus sp. nov. IHBB 9852 from high altitute lake of Indian trans-Himalayas.</title>
        <authorList>
            <person name="Kiran S."/>
            <person name="Swarnkar M.K."/>
            <person name="Rana A."/>
            <person name="Tewari R."/>
            <person name="Gulati A."/>
        </authorList>
    </citation>
    <scope>NUCLEOTIDE SEQUENCE [LARGE SCALE GENOMIC DNA]</scope>
    <source>
        <strain evidence="2">IHBB 9852</strain>
    </source>
</reference>
<feature type="transmembrane region" description="Helical" evidence="1">
    <location>
        <begin position="244"/>
        <end position="263"/>
    </location>
</feature>
<dbReference type="KEGG" id="pib:BBD41_05490"/>
<organism evidence="2">
    <name type="scientific">Paenibacillus ihbetae</name>
    <dbReference type="NCBI Taxonomy" id="1870820"/>
    <lineage>
        <taxon>Bacteria</taxon>
        <taxon>Bacillati</taxon>
        <taxon>Bacillota</taxon>
        <taxon>Bacilli</taxon>
        <taxon>Bacillales</taxon>
        <taxon>Paenibacillaceae</taxon>
        <taxon>Paenibacillus</taxon>
    </lineage>
</organism>
<proteinExistence type="predicted"/>